<name>A0A9Q3HML4_9BASI</name>
<protein>
    <submittedName>
        <fullName evidence="2">Uncharacterized protein</fullName>
    </submittedName>
</protein>
<accession>A0A9Q3HML4</accession>
<comment type="caution">
    <text evidence="2">The sequence shown here is derived from an EMBL/GenBank/DDBJ whole genome shotgun (WGS) entry which is preliminary data.</text>
</comment>
<proteinExistence type="predicted"/>
<evidence type="ECO:0000313" key="3">
    <source>
        <dbReference type="Proteomes" id="UP000765509"/>
    </source>
</evidence>
<dbReference type="EMBL" id="AVOT02019508">
    <property type="protein sequence ID" value="MBW0507115.1"/>
    <property type="molecule type" value="Genomic_DNA"/>
</dbReference>
<sequence length="105" mass="11432">MDNKRFNLASHFAELEANTPVKPSEPEGSKGKGKRHSEGLITKKKWTLIATQRNRKPQSSASIQGKPTLITCIGKITIINPVVPSKGRLPKSAENKFVKGAVKGK</sequence>
<evidence type="ECO:0000256" key="1">
    <source>
        <dbReference type="SAM" id="MobiDB-lite"/>
    </source>
</evidence>
<dbReference type="AlphaFoldDB" id="A0A9Q3HML4"/>
<evidence type="ECO:0000313" key="2">
    <source>
        <dbReference type="EMBL" id="MBW0507115.1"/>
    </source>
</evidence>
<organism evidence="2 3">
    <name type="scientific">Austropuccinia psidii MF-1</name>
    <dbReference type="NCBI Taxonomy" id="1389203"/>
    <lineage>
        <taxon>Eukaryota</taxon>
        <taxon>Fungi</taxon>
        <taxon>Dikarya</taxon>
        <taxon>Basidiomycota</taxon>
        <taxon>Pucciniomycotina</taxon>
        <taxon>Pucciniomycetes</taxon>
        <taxon>Pucciniales</taxon>
        <taxon>Sphaerophragmiaceae</taxon>
        <taxon>Austropuccinia</taxon>
    </lineage>
</organism>
<reference evidence="2" key="1">
    <citation type="submission" date="2021-03" db="EMBL/GenBank/DDBJ databases">
        <title>Draft genome sequence of rust myrtle Austropuccinia psidii MF-1, a brazilian biotype.</title>
        <authorList>
            <person name="Quecine M.C."/>
            <person name="Pachon D.M.R."/>
            <person name="Bonatelli M.L."/>
            <person name="Correr F.H."/>
            <person name="Franceschini L.M."/>
            <person name="Leite T.F."/>
            <person name="Margarido G.R.A."/>
            <person name="Almeida C.A."/>
            <person name="Ferrarezi J.A."/>
            <person name="Labate C.A."/>
        </authorList>
    </citation>
    <scope>NUCLEOTIDE SEQUENCE</scope>
    <source>
        <strain evidence="2">MF-1</strain>
    </source>
</reference>
<dbReference type="Proteomes" id="UP000765509">
    <property type="component" value="Unassembled WGS sequence"/>
</dbReference>
<keyword evidence="3" id="KW-1185">Reference proteome</keyword>
<feature type="region of interest" description="Disordered" evidence="1">
    <location>
        <begin position="1"/>
        <end position="42"/>
    </location>
</feature>
<gene>
    <name evidence="2" type="ORF">O181_046830</name>
</gene>